<keyword evidence="3" id="KW-0998">Cell outer membrane</keyword>
<reference evidence="6" key="1">
    <citation type="submission" date="2022-04" db="EMBL/GenBank/DDBJ databases">
        <authorList>
            <person name="Ren T."/>
        </authorList>
    </citation>
    <scope>NUCLEOTIDE SEQUENCE</scope>
    <source>
        <strain evidence="6">F63249</strain>
    </source>
</reference>
<dbReference type="SUPFAM" id="SSF48452">
    <property type="entry name" value="TPR-like"/>
    <property type="match status" value="1"/>
</dbReference>
<dbReference type="CDD" id="cd07185">
    <property type="entry name" value="OmpA_C-like"/>
    <property type="match status" value="1"/>
</dbReference>
<evidence type="ECO:0000256" key="4">
    <source>
        <dbReference type="PROSITE-ProRule" id="PRU00473"/>
    </source>
</evidence>
<dbReference type="SUPFAM" id="SSF49478">
    <property type="entry name" value="Cna protein B-type domain"/>
    <property type="match status" value="1"/>
</dbReference>
<gene>
    <name evidence="6" type="ORF">MUY34_04855</name>
</gene>
<name>A0ABT0H6D6_9FLAO</name>
<dbReference type="Proteomes" id="UP001203687">
    <property type="component" value="Unassembled WGS sequence"/>
</dbReference>
<dbReference type="InterPro" id="IPR006664">
    <property type="entry name" value="OMP_bac"/>
</dbReference>
<dbReference type="SUPFAM" id="SSF82171">
    <property type="entry name" value="DPP6 N-terminal domain-like"/>
    <property type="match status" value="1"/>
</dbReference>
<dbReference type="PROSITE" id="PS51123">
    <property type="entry name" value="OMPA_2"/>
    <property type="match status" value="1"/>
</dbReference>
<feature type="domain" description="OmpA-like" evidence="5">
    <location>
        <begin position="554"/>
        <end position="675"/>
    </location>
</feature>
<dbReference type="InterPro" id="IPR011990">
    <property type="entry name" value="TPR-like_helical_dom_sf"/>
</dbReference>
<evidence type="ECO:0000256" key="1">
    <source>
        <dbReference type="ARBA" id="ARBA00004442"/>
    </source>
</evidence>
<dbReference type="Pfam" id="PF07676">
    <property type="entry name" value="PD40"/>
    <property type="match status" value="3"/>
</dbReference>
<dbReference type="InterPro" id="IPR036737">
    <property type="entry name" value="OmpA-like_sf"/>
</dbReference>
<protein>
    <submittedName>
        <fullName evidence="6">OmpA family protein</fullName>
    </submittedName>
</protein>
<comment type="caution">
    <text evidence="6">The sequence shown here is derived from an EMBL/GenBank/DDBJ whole genome shotgun (WGS) entry which is preliminary data.</text>
</comment>
<dbReference type="Gene3D" id="2.60.40.10">
    <property type="entry name" value="Immunoglobulins"/>
    <property type="match status" value="1"/>
</dbReference>
<dbReference type="PANTHER" id="PTHR30329:SF21">
    <property type="entry name" value="LIPOPROTEIN YIAD-RELATED"/>
    <property type="match status" value="1"/>
</dbReference>
<evidence type="ECO:0000313" key="7">
    <source>
        <dbReference type="Proteomes" id="UP001203687"/>
    </source>
</evidence>
<dbReference type="Pfam" id="PF00691">
    <property type="entry name" value="OmpA"/>
    <property type="match status" value="1"/>
</dbReference>
<dbReference type="InterPro" id="IPR050330">
    <property type="entry name" value="Bact_OuterMem_StrucFunc"/>
</dbReference>
<accession>A0ABT0H6D6</accession>
<keyword evidence="7" id="KW-1185">Reference proteome</keyword>
<dbReference type="EMBL" id="JALPQF010000003">
    <property type="protein sequence ID" value="MCK8479938.1"/>
    <property type="molecule type" value="Genomic_DNA"/>
</dbReference>
<evidence type="ECO:0000313" key="6">
    <source>
        <dbReference type="EMBL" id="MCK8479938.1"/>
    </source>
</evidence>
<dbReference type="SUPFAM" id="SSF103088">
    <property type="entry name" value="OmpA-like"/>
    <property type="match status" value="1"/>
</dbReference>
<dbReference type="Gene3D" id="2.120.10.30">
    <property type="entry name" value="TolB, C-terminal domain"/>
    <property type="match status" value="1"/>
</dbReference>
<dbReference type="InterPro" id="IPR011042">
    <property type="entry name" value="6-blade_b-propeller_TolB-like"/>
</dbReference>
<evidence type="ECO:0000259" key="5">
    <source>
        <dbReference type="PROSITE" id="PS51123"/>
    </source>
</evidence>
<comment type="subcellular location">
    <subcellularLocation>
        <location evidence="1">Cell outer membrane</location>
    </subcellularLocation>
</comment>
<dbReference type="InterPro" id="IPR006665">
    <property type="entry name" value="OmpA-like"/>
</dbReference>
<keyword evidence="2 4" id="KW-0472">Membrane</keyword>
<evidence type="ECO:0000256" key="2">
    <source>
        <dbReference type="ARBA" id="ARBA00023136"/>
    </source>
</evidence>
<dbReference type="InterPro" id="IPR013783">
    <property type="entry name" value="Ig-like_fold"/>
</dbReference>
<dbReference type="Gene3D" id="1.25.40.10">
    <property type="entry name" value="Tetratricopeptide repeat domain"/>
    <property type="match status" value="1"/>
</dbReference>
<sequence>MMKRPLLPELNNTMINYTRMFHVTIENNKKTHMKSKFLILLFVLSSTIMIAQEKLADKFFSNFGYIKATELYEEVLKKGDTSLHVLTRLGDCYYNNSKSEKAAYWYGKALEKYGDDDINPEYIYKHIQSLRSLGHYDEADTWMKTFMEIQNNDSRIKGYNPENIAKYNELASTEKNKVVKLHNLPFNTKYSDFGAFVHDGQLYFASARNTDDKKLYSWNQEPFLDIYQVKVDKDVDTVTYGTPDFITAEKVNTDFHEASIAITNDGNTMYFTRDNVSKSNKKVKYDKKGTTHLKLYKATLVGEQWTNIVELPFNDEVFSTGHPTLSPDNKQLYFVSDREGGIGNTDIYVVDIEGGNQYSEPRNLGETINTEGREMFPFVAKDSTFYFSSDGHLNLGFLDIFKSNLLKDDTAEPENLGAPYNSGYDDFAYFKNTSEAENEHTGYFSSNRPDGQGGDDIYSFDASVCIQMIKGIARNLNTNEILTGVTVKLINEVGKVIAEVETNDEGSYEFTADCNSTYTVIGSKEDYKDDQKKVTTDNEHEKLTEADLYLEPLISNSQIVINPIFFDFDKSNIRTDAQYELENIVDVMRAHPNMVIKIESHTDSRGRDKYNEKLSDRRAKSTMEYIISRGIARERIESAIGYGEYQLLNKCSNGVKCTEEEHQLNRRSYFYILKE</sequence>
<evidence type="ECO:0000256" key="3">
    <source>
        <dbReference type="ARBA" id="ARBA00023237"/>
    </source>
</evidence>
<dbReference type="InterPro" id="IPR011659">
    <property type="entry name" value="WD40"/>
</dbReference>
<dbReference type="Gene3D" id="3.30.1330.60">
    <property type="entry name" value="OmpA-like domain"/>
    <property type="match status" value="1"/>
</dbReference>
<dbReference type="PRINTS" id="PR01021">
    <property type="entry name" value="OMPADOMAIN"/>
</dbReference>
<proteinExistence type="predicted"/>
<dbReference type="RefSeq" id="WP_248412159.1">
    <property type="nucleotide sequence ID" value="NZ_JALPQF010000003.1"/>
</dbReference>
<dbReference type="PANTHER" id="PTHR30329">
    <property type="entry name" value="STATOR ELEMENT OF FLAGELLAR MOTOR COMPLEX"/>
    <property type="match status" value="1"/>
</dbReference>
<organism evidence="6 7">
    <name type="scientific">Psychroserpens algicola</name>
    <dbReference type="NCBI Taxonomy" id="1719034"/>
    <lineage>
        <taxon>Bacteria</taxon>
        <taxon>Pseudomonadati</taxon>
        <taxon>Bacteroidota</taxon>
        <taxon>Flavobacteriia</taxon>
        <taxon>Flavobacteriales</taxon>
        <taxon>Flavobacteriaceae</taxon>
        <taxon>Psychroserpens</taxon>
    </lineage>
</organism>